<dbReference type="PANTHER" id="PTHR23026">
    <property type="entry name" value="NADPH NITROREDUCTASE"/>
    <property type="match status" value="1"/>
</dbReference>
<dbReference type="Pfam" id="PF00881">
    <property type="entry name" value="Nitroreductase"/>
    <property type="match status" value="1"/>
</dbReference>
<dbReference type="EMBL" id="UFUW01000001">
    <property type="protein sequence ID" value="SUX23237.1"/>
    <property type="molecule type" value="Genomic_DNA"/>
</dbReference>
<feature type="domain" description="Nitroreductase" evidence="1">
    <location>
        <begin position="3"/>
        <end position="34"/>
    </location>
</feature>
<proteinExistence type="predicted"/>
<dbReference type="InterPro" id="IPR029479">
    <property type="entry name" value="Nitroreductase"/>
</dbReference>
<dbReference type="InterPro" id="IPR050627">
    <property type="entry name" value="Nitroreductase/BluB"/>
</dbReference>
<dbReference type="SUPFAM" id="SSF55469">
    <property type="entry name" value="FMN-dependent nitroreductase-like"/>
    <property type="match status" value="2"/>
</dbReference>
<dbReference type="Gene3D" id="3.40.109.10">
    <property type="entry name" value="NADH Oxidase"/>
    <property type="match status" value="2"/>
</dbReference>
<protein>
    <submittedName>
        <fullName evidence="2">NAD(P)H nitroreductase RV3131/MT3217</fullName>
    </submittedName>
</protein>
<dbReference type="AlphaFoldDB" id="A0A381E8U8"/>
<dbReference type="GO" id="GO:0016491">
    <property type="term" value="F:oxidoreductase activity"/>
    <property type="evidence" value="ECO:0007669"/>
    <property type="project" value="InterPro"/>
</dbReference>
<dbReference type="RefSeq" id="WP_115611726.1">
    <property type="nucleotide sequence ID" value="NZ_JBHLZC010000004.1"/>
</dbReference>
<reference evidence="2 3" key="1">
    <citation type="submission" date="2018-06" db="EMBL/GenBank/DDBJ databases">
        <authorList>
            <consortium name="Pathogen Informatics"/>
            <person name="Doyle S."/>
        </authorList>
    </citation>
    <scope>NUCLEOTIDE SEQUENCE [LARGE SCALE GENOMIC DNA]</scope>
    <source>
        <strain evidence="2 3">NCTC13294</strain>
    </source>
</reference>
<dbReference type="OrthoDB" id="272552at2"/>
<accession>A0A381E8U8</accession>
<evidence type="ECO:0000313" key="2">
    <source>
        <dbReference type="EMBL" id="SUX23237.1"/>
    </source>
</evidence>
<name>A0A381E8U8_9GAMM</name>
<dbReference type="NCBIfam" id="NF047509">
    <property type="entry name" value="Rv3131_FMN_oxido"/>
    <property type="match status" value="1"/>
</dbReference>
<dbReference type="InterPro" id="IPR000415">
    <property type="entry name" value="Nitroreductase-like"/>
</dbReference>
<dbReference type="PANTHER" id="PTHR23026:SF123">
    <property type="entry name" value="NAD(P)H NITROREDUCTASE RV3131-RELATED"/>
    <property type="match status" value="1"/>
</dbReference>
<dbReference type="Proteomes" id="UP000254572">
    <property type="component" value="Unassembled WGS sequence"/>
</dbReference>
<evidence type="ECO:0000259" key="1">
    <source>
        <dbReference type="Pfam" id="PF00881"/>
    </source>
</evidence>
<sequence length="323" mass="35293">MNIDDTVFRQLVTAATRAPSGHNSQPWRFHATADGITILPDPARILPAVDGDQRELRISLGCALENLCLHATTLHYASTATIGADGRIDIHLRADDALPADPLAASITRRQTNRATCDGRMVPDDVLQILLAEATANIHIHAFARDTPTFTQLGDAIRRGNDVQMNDPAFKNELLSWIRYNRKHSEAHNDGISNAVLGAPNLPRWLAKIIVKSMMNGKTQNKTDAKHLAAASHLLLISSDSDDNAARIATGRVLQRLLLRLSAANLACAFLNQPCEVAAIRAELRETLPIGHAYPQILLRIGYAAEQPYSLRRPVDEVIASEA</sequence>
<organism evidence="2 3">
    <name type="scientific">Cardiobacterium valvarum</name>
    <dbReference type="NCBI Taxonomy" id="194702"/>
    <lineage>
        <taxon>Bacteria</taxon>
        <taxon>Pseudomonadati</taxon>
        <taxon>Pseudomonadota</taxon>
        <taxon>Gammaproteobacteria</taxon>
        <taxon>Cardiobacteriales</taxon>
        <taxon>Cardiobacteriaceae</taxon>
        <taxon>Cardiobacterium</taxon>
    </lineage>
</organism>
<gene>
    <name evidence="2" type="ORF">NCTC13294_01457</name>
</gene>
<keyword evidence="3" id="KW-1185">Reference proteome</keyword>
<evidence type="ECO:0000313" key="3">
    <source>
        <dbReference type="Proteomes" id="UP000254572"/>
    </source>
</evidence>